<dbReference type="EMBL" id="CAXAMM010004780">
    <property type="protein sequence ID" value="CAK9004886.1"/>
    <property type="molecule type" value="Genomic_DNA"/>
</dbReference>
<name>A0ABP0ISI5_9DINO</name>
<dbReference type="Proteomes" id="UP001642464">
    <property type="component" value="Unassembled WGS sequence"/>
</dbReference>
<organism evidence="1 2">
    <name type="scientific">Durusdinium trenchii</name>
    <dbReference type="NCBI Taxonomy" id="1381693"/>
    <lineage>
        <taxon>Eukaryota</taxon>
        <taxon>Sar</taxon>
        <taxon>Alveolata</taxon>
        <taxon>Dinophyceae</taxon>
        <taxon>Suessiales</taxon>
        <taxon>Symbiodiniaceae</taxon>
        <taxon>Durusdinium</taxon>
    </lineage>
</organism>
<evidence type="ECO:0000313" key="1">
    <source>
        <dbReference type="EMBL" id="CAK9004886.1"/>
    </source>
</evidence>
<comment type="caution">
    <text evidence="1">The sequence shown here is derived from an EMBL/GenBank/DDBJ whole genome shotgun (WGS) entry which is preliminary data.</text>
</comment>
<reference evidence="1 2" key="1">
    <citation type="submission" date="2024-02" db="EMBL/GenBank/DDBJ databases">
        <authorList>
            <person name="Chen Y."/>
            <person name="Shah S."/>
            <person name="Dougan E. K."/>
            <person name="Thang M."/>
            <person name="Chan C."/>
        </authorList>
    </citation>
    <scope>NUCLEOTIDE SEQUENCE [LARGE SCALE GENOMIC DNA]</scope>
</reference>
<keyword evidence="2" id="KW-1185">Reference proteome</keyword>
<accession>A0ABP0ISI5</accession>
<evidence type="ECO:0000313" key="2">
    <source>
        <dbReference type="Proteomes" id="UP001642464"/>
    </source>
</evidence>
<sequence>MDVLFINFRSFRGLTCFAPRFAFRTGVLGYTKRPSSFVKPFPDPALFHPRNGRRLEAEEDLPERVHFEVEDGGYEFHYDFAGTPTVERVFNLDSEENGVEAIQCADGRLSIYWNTSKAKDAAKLEKDAVISGSPEWQCNISNSTKSRSGMPQRTGLLLRVLQVADAAPVSSVFRVAPVSPLQLFRNVYLGVSWRRLEQPGWSAAAGGEARDGRQLQTSCGDFEWGLNYDCDSQQASQSYSLGPLKCSNCYVTLNATPTFQLQTNDEGQPTRLSFGLSAKFQSHLEVRLDDVETSLDPNATEDTWTTIFTGPRSENLIDTFTAITMPMFGKLISSVNDWTVNIGIYVIYTLKGKAGLQSSLDGVLRDQRTLEWTGAEVAWTKESGFNYSLGSVIHNGTTTTPSLTDFSADLAASLAPCAQLSLDFGDESMSDASTCLEANVAYSTQRATTSVAATAIAASSQVDDEDLCVDIYAFETDGNLDTFSDEPYAGWCFLGTCHNRPTSSFSGNRAEWDAGYQCVKIQSSLLQSNKVYLGAWESDTLWDDVYIERASEDLFKLENLGNRTINATPTATSKGTYARLFVRFKRTPSSRLLSQSSGSSSCGQSFYAGGGMHGGISGFVFPDIVEHVNLMRFFCLAVLLLSPQLPSLFEHGGTRLVDPIQLPSYRSEMSQQLCAALPGSNTGDLDEWSLEERRGKRGLCVCFWTWHGRWKGGILRNSGEFVGFRRVYCSVFGE</sequence>
<protein>
    <submittedName>
        <fullName evidence="1">Oxygen-dependent choline dehydrogenase</fullName>
    </submittedName>
</protein>
<proteinExistence type="predicted"/>
<gene>
    <name evidence="1" type="ORF">SCF082_LOCUS8358</name>
</gene>